<feature type="transmembrane region" description="Helical" evidence="1">
    <location>
        <begin position="157"/>
        <end position="174"/>
    </location>
</feature>
<feature type="transmembrane region" description="Helical" evidence="1">
    <location>
        <begin position="262"/>
        <end position="280"/>
    </location>
</feature>
<organism evidence="2 3">
    <name type="scientific">Meganyctiphanes norvegica</name>
    <name type="common">Northern krill</name>
    <name type="synonym">Thysanopoda norvegica</name>
    <dbReference type="NCBI Taxonomy" id="48144"/>
    <lineage>
        <taxon>Eukaryota</taxon>
        <taxon>Metazoa</taxon>
        <taxon>Ecdysozoa</taxon>
        <taxon>Arthropoda</taxon>
        <taxon>Crustacea</taxon>
        <taxon>Multicrustacea</taxon>
        <taxon>Malacostraca</taxon>
        <taxon>Eumalacostraca</taxon>
        <taxon>Eucarida</taxon>
        <taxon>Euphausiacea</taxon>
        <taxon>Euphausiidae</taxon>
        <taxon>Meganyctiphanes</taxon>
    </lineage>
</organism>
<dbReference type="AlphaFoldDB" id="A0AAV2S2S6"/>
<keyword evidence="1" id="KW-1133">Transmembrane helix</keyword>
<keyword evidence="3" id="KW-1185">Reference proteome</keyword>
<protein>
    <submittedName>
        <fullName evidence="2">Uncharacterized protein</fullName>
    </submittedName>
</protein>
<keyword evidence="1" id="KW-0812">Transmembrane</keyword>
<feature type="transmembrane region" description="Helical" evidence="1">
    <location>
        <begin position="456"/>
        <end position="477"/>
    </location>
</feature>
<proteinExistence type="predicted"/>
<gene>
    <name evidence="2" type="ORF">MNOR_LOCUS31606</name>
</gene>
<feature type="transmembrane region" description="Helical" evidence="1">
    <location>
        <begin position="14"/>
        <end position="32"/>
    </location>
</feature>
<dbReference type="EMBL" id="CAXKWB010041069">
    <property type="protein sequence ID" value="CAL4156043.1"/>
    <property type="molecule type" value="Genomic_DNA"/>
</dbReference>
<evidence type="ECO:0000256" key="1">
    <source>
        <dbReference type="SAM" id="Phobius"/>
    </source>
</evidence>
<evidence type="ECO:0000313" key="2">
    <source>
        <dbReference type="EMBL" id="CAL4156043.1"/>
    </source>
</evidence>
<evidence type="ECO:0000313" key="3">
    <source>
        <dbReference type="Proteomes" id="UP001497623"/>
    </source>
</evidence>
<comment type="caution">
    <text evidence="2">The sequence shown here is derived from an EMBL/GenBank/DDBJ whole genome shotgun (WGS) entry which is preliminary data.</text>
</comment>
<keyword evidence="1" id="KW-0472">Membrane</keyword>
<accession>A0AAV2S2S6</accession>
<name>A0AAV2S2S6_MEGNR</name>
<reference evidence="2 3" key="1">
    <citation type="submission" date="2024-05" db="EMBL/GenBank/DDBJ databases">
        <authorList>
            <person name="Wallberg A."/>
        </authorList>
    </citation>
    <scope>NUCLEOTIDE SEQUENCE [LARGE SCALE GENOMIC DNA]</scope>
</reference>
<dbReference type="Proteomes" id="UP001497623">
    <property type="component" value="Unassembled WGS sequence"/>
</dbReference>
<sequence>MGNNDGLKQVFKNYLTLFFAIVSVFATVYDIYTDAKSTERICTSDCTCLWRNDSVDCDMNSNDTTGCVRGKYKWSRYTETCWPPDESVCSNALLPDSNMTGKEFCDDKYLKSPNSSHCSAEEWPPIDLRHPLWCSLSITTMAVSSIIGNAFLMYRLIFFYGIYCQILGFTRLAATSQSTMKYAVTAVIIMLSCSQLLSLTWLLLLVYSAYLQLKGIGGQDQLEFTTVTFKTIFTLLEDIPHLFLQTIFITRALMGLEEGIDVFSPTAIAGIVLTCTNGAWNSSFAIKSKPKRIAAAIFTSITFYSRVAVLTYTTGIYALYFIVPGLMLYELTRCKSRTEGTLLSDIFATEGEELTINHNPHSQGEFHGSGTVFMMQDFNTRDLESDGVINEDDHSQEDFSNNEINIRHRLLDYVWRCIDGLLFDGLSLRGLLVSSVYLFFVFRFYEDGFDVSNKYFTYMCLASMILNILFILGKFIWQMLKNNI</sequence>
<feature type="transmembrane region" description="Helical" evidence="1">
    <location>
        <begin position="426"/>
        <end position="444"/>
    </location>
</feature>
<feature type="transmembrane region" description="Helical" evidence="1">
    <location>
        <begin position="315"/>
        <end position="332"/>
    </location>
</feature>
<feature type="transmembrane region" description="Helical" evidence="1">
    <location>
        <begin position="186"/>
        <end position="210"/>
    </location>
</feature>